<evidence type="ECO:0000256" key="2">
    <source>
        <dbReference type="ARBA" id="ARBA00023125"/>
    </source>
</evidence>
<feature type="domain" description="HTH luxR-type" evidence="5">
    <location>
        <begin position="8"/>
        <end position="73"/>
    </location>
</feature>
<comment type="caution">
    <text evidence="6">The sequence shown here is derived from an EMBL/GenBank/DDBJ whole genome shotgun (WGS) entry which is preliminary data.</text>
</comment>
<dbReference type="InterPro" id="IPR016032">
    <property type="entry name" value="Sig_transdc_resp-reg_C-effctor"/>
</dbReference>
<feature type="transmembrane region" description="Helical" evidence="4">
    <location>
        <begin position="167"/>
        <end position="192"/>
    </location>
</feature>
<dbReference type="PANTHER" id="PTHR44688">
    <property type="entry name" value="DNA-BINDING TRANSCRIPTIONAL ACTIVATOR DEVR_DOSR"/>
    <property type="match status" value="1"/>
</dbReference>
<evidence type="ECO:0000256" key="3">
    <source>
        <dbReference type="ARBA" id="ARBA00023163"/>
    </source>
</evidence>
<dbReference type="Pfam" id="PF00196">
    <property type="entry name" value="GerE"/>
    <property type="match status" value="1"/>
</dbReference>
<evidence type="ECO:0000259" key="5">
    <source>
        <dbReference type="PROSITE" id="PS50043"/>
    </source>
</evidence>
<dbReference type="CDD" id="cd06170">
    <property type="entry name" value="LuxR_C_like"/>
    <property type="match status" value="1"/>
</dbReference>
<keyword evidence="4" id="KW-0472">Membrane</keyword>
<dbReference type="InterPro" id="IPR036388">
    <property type="entry name" value="WH-like_DNA-bd_sf"/>
</dbReference>
<reference evidence="7" key="1">
    <citation type="journal article" date="2019" name="Int. J. Syst. Evol. Microbiol.">
        <title>The Global Catalogue of Microorganisms (GCM) 10K type strain sequencing project: providing services to taxonomists for standard genome sequencing and annotation.</title>
        <authorList>
            <consortium name="The Broad Institute Genomics Platform"/>
            <consortium name="The Broad Institute Genome Sequencing Center for Infectious Disease"/>
            <person name="Wu L."/>
            <person name="Ma J."/>
        </authorList>
    </citation>
    <scope>NUCLEOTIDE SEQUENCE [LARGE SCALE GENOMIC DNA]</scope>
    <source>
        <strain evidence="7">KCTC 42644</strain>
    </source>
</reference>
<protein>
    <submittedName>
        <fullName evidence="6">Response regulator transcription factor</fullName>
    </submittedName>
</protein>
<evidence type="ECO:0000256" key="4">
    <source>
        <dbReference type="SAM" id="Phobius"/>
    </source>
</evidence>
<dbReference type="SMART" id="SM00421">
    <property type="entry name" value="HTH_LUXR"/>
    <property type="match status" value="1"/>
</dbReference>
<keyword evidence="7" id="KW-1185">Reference proteome</keyword>
<keyword evidence="1" id="KW-0805">Transcription regulation</keyword>
<keyword evidence="2" id="KW-0238">DNA-binding</keyword>
<dbReference type="InterPro" id="IPR000792">
    <property type="entry name" value="Tscrpt_reg_LuxR_C"/>
</dbReference>
<evidence type="ECO:0000256" key="1">
    <source>
        <dbReference type="ARBA" id="ARBA00023015"/>
    </source>
</evidence>
<keyword evidence="3" id="KW-0804">Transcription</keyword>
<gene>
    <name evidence="6" type="ORF">ACFOMD_17600</name>
</gene>
<dbReference type="EMBL" id="JBHRXV010000014">
    <property type="protein sequence ID" value="MFC3714387.1"/>
    <property type="molecule type" value="Genomic_DNA"/>
</dbReference>
<organism evidence="6 7">
    <name type="scientific">Sphingoaurantiacus capsulatus</name>
    <dbReference type="NCBI Taxonomy" id="1771310"/>
    <lineage>
        <taxon>Bacteria</taxon>
        <taxon>Pseudomonadati</taxon>
        <taxon>Pseudomonadota</taxon>
        <taxon>Alphaproteobacteria</taxon>
        <taxon>Sphingomonadales</taxon>
        <taxon>Sphingosinicellaceae</taxon>
        <taxon>Sphingoaurantiacus</taxon>
    </lineage>
</organism>
<dbReference type="PANTHER" id="PTHR44688:SF16">
    <property type="entry name" value="DNA-BINDING TRANSCRIPTIONAL ACTIVATOR DEVR_DOSR"/>
    <property type="match status" value="1"/>
</dbReference>
<dbReference type="PROSITE" id="PS50043">
    <property type="entry name" value="HTH_LUXR_2"/>
    <property type="match status" value="1"/>
</dbReference>
<name>A0ABV7XDZ8_9SPHN</name>
<dbReference type="SUPFAM" id="SSF46894">
    <property type="entry name" value="C-terminal effector domain of the bipartite response regulators"/>
    <property type="match status" value="1"/>
</dbReference>
<evidence type="ECO:0000313" key="7">
    <source>
        <dbReference type="Proteomes" id="UP001595615"/>
    </source>
</evidence>
<keyword evidence="4" id="KW-1133">Transmembrane helix</keyword>
<proteinExistence type="predicted"/>
<dbReference type="Gene3D" id="1.10.10.10">
    <property type="entry name" value="Winged helix-like DNA-binding domain superfamily/Winged helix DNA-binding domain"/>
    <property type="match status" value="1"/>
</dbReference>
<dbReference type="Proteomes" id="UP001595615">
    <property type="component" value="Unassembled WGS sequence"/>
</dbReference>
<evidence type="ECO:0000313" key="6">
    <source>
        <dbReference type="EMBL" id="MFC3714387.1"/>
    </source>
</evidence>
<sequence>MAAAAASDTDRLGKLTEGQKQCLRLVYRHMSSKDIARELGISPHSVDARLRSALRTLNVTNRTEAALRLAAHEAGAPYQSPVYQPSYVAAPDASVMLNPDNDTGHTTDEERDFYRLPDAESLRARRVAESVAAFDRSADPFWGRHGQTVSPVRAWGGRNDLTIGARIGVVLAIAIGSALAFGAILSGLASLARLS</sequence>
<accession>A0ABV7XDZ8</accession>
<keyword evidence="4" id="KW-0812">Transmembrane</keyword>
<dbReference type="RefSeq" id="WP_380863883.1">
    <property type="nucleotide sequence ID" value="NZ_JBHRXV010000014.1"/>
</dbReference>